<dbReference type="Proteomes" id="UP000593567">
    <property type="component" value="Unassembled WGS sequence"/>
</dbReference>
<sequence>MCVGRPGRYQFQAQPCPSGKPAVLDSPNKIVSMLLDYHFYAKHEHKLNKHVDVFSYLADQGPYFIGATLDIITVKLEDGRNLRYKAAQWVSISVNILLYKVLLKSVSYTRNDREYKLHTKPIILRRNIISHYLSVVVGKTIDIRVHYHCNQVYISIFSNGAVESRWPRSYFVPVKAVKSIGVSKQTCMSKKLVSLIL</sequence>
<name>A0A7J7KS73_BUGNE</name>
<comment type="caution">
    <text evidence="1">The sequence shown here is derived from an EMBL/GenBank/DDBJ whole genome shotgun (WGS) entry which is preliminary data.</text>
</comment>
<reference evidence="1" key="1">
    <citation type="submission" date="2020-06" db="EMBL/GenBank/DDBJ databases">
        <title>Draft genome of Bugula neritina, a colonial animal packing powerful symbionts and potential medicines.</title>
        <authorList>
            <person name="Rayko M."/>
        </authorList>
    </citation>
    <scope>NUCLEOTIDE SEQUENCE [LARGE SCALE GENOMIC DNA]</scope>
    <source>
        <strain evidence="1">Kwan_BN1</strain>
    </source>
</reference>
<dbReference type="EMBL" id="VXIV02000090">
    <property type="protein sequence ID" value="KAF6040988.1"/>
    <property type="molecule type" value="Genomic_DNA"/>
</dbReference>
<accession>A0A7J7KS73</accession>
<protein>
    <submittedName>
        <fullName evidence="1">Uncharacterized protein</fullName>
    </submittedName>
</protein>
<keyword evidence="2" id="KW-1185">Reference proteome</keyword>
<evidence type="ECO:0000313" key="2">
    <source>
        <dbReference type="Proteomes" id="UP000593567"/>
    </source>
</evidence>
<proteinExistence type="predicted"/>
<gene>
    <name evidence="1" type="ORF">EB796_000705</name>
</gene>
<organism evidence="1 2">
    <name type="scientific">Bugula neritina</name>
    <name type="common">Brown bryozoan</name>
    <name type="synonym">Sertularia neritina</name>
    <dbReference type="NCBI Taxonomy" id="10212"/>
    <lineage>
        <taxon>Eukaryota</taxon>
        <taxon>Metazoa</taxon>
        <taxon>Spiralia</taxon>
        <taxon>Lophotrochozoa</taxon>
        <taxon>Bryozoa</taxon>
        <taxon>Gymnolaemata</taxon>
        <taxon>Cheilostomatida</taxon>
        <taxon>Flustrina</taxon>
        <taxon>Buguloidea</taxon>
        <taxon>Bugulidae</taxon>
        <taxon>Bugula</taxon>
    </lineage>
</organism>
<dbReference type="AlphaFoldDB" id="A0A7J7KS73"/>
<evidence type="ECO:0000313" key="1">
    <source>
        <dbReference type="EMBL" id="KAF6040988.1"/>
    </source>
</evidence>